<dbReference type="PANTHER" id="PTHR37171:SF1">
    <property type="entry name" value="SERINE_THREONINE-PROTEIN KINASE YRZF-RELATED"/>
    <property type="match status" value="1"/>
</dbReference>
<feature type="domain" description="Protein kinase" evidence="2">
    <location>
        <begin position="365"/>
        <end position="540"/>
    </location>
</feature>
<keyword evidence="1" id="KW-0067">ATP-binding</keyword>
<dbReference type="InterPro" id="IPR052396">
    <property type="entry name" value="Meiotic_Drive_Suppr_Kinase"/>
</dbReference>
<dbReference type="InterPro" id="IPR017441">
    <property type="entry name" value="Protein_kinase_ATP_BS"/>
</dbReference>
<feature type="binding site" evidence="1">
    <location>
        <position position="392"/>
    </location>
    <ligand>
        <name>ATP</name>
        <dbReference type="ChEBI" id="CHEBI:30616"/>
    </ligand>
</feature>
<evidence type="ECO:0000313" key="4">
    <source>
        <dbReference type="Proteomes" id="UP000022910"/>
    </source>
</evidence>
<dbReference type="Proteomes" id="UP000022910">
    <property type="component" value="Unassembled WGS sequence"/>
</dbReference>
<dbReference type="InterPro" id="IPR013761">
    <property type="entry name" value="SAM/pointed_sf"/>
</dbReference>
<organism evidence="3 4">
    <name type="scientific">Rhizophagus irregularis (strain DAOM 197198w)</name>
    <name type="common">Glomus intraradices</name>
    <dbReference type="NCBI Taxonomy" id="1432141"/>
    <lineage>
        <taxon>Eukaryota</taxon>
        <taxon>Fungi</taxon>
        <taxon>Fungi incertae sedis</taxon>
        <taxon>Mucoromycota</taxon>
        <taxon>Glomeromycotina</taxon>
        <taxon>Glomeromycetes</taxon>
        <taxon>Glomerales</taxon>
        <taxon>Glomeraceae</taxon>
        <taxon>Rhizophagus</taxon>
    </lineage>
</organism>
<keyword evidence="1" id="KW-0547">Nucleotide-binding</keyword>
<dbReference type="PROSITE" id="PS00109">
    <property type="entry name" value="PROTEIN_KINASE_TYR"/>
    <property type="match status" value="1"/>
</dbReference>
<dbReference type="InterPro" id="IPR011009">
    <property type="entry name" value="Kinase-like_dom_sf"/>
</dbReference>
<dbReference type="OrthoDB" id="2406155at2759"/>
<dbReference type="SMR" id="A0A015JE53"/>
<reference evidence="3 4" key="1">
    <citation type="submission" date="2014-02" db="EMBL/GenBank/DDBJ databases">
        <title>Single nucleus genome sequencing reveals high similarity among nuclei of an endomycorrhizal fungus.</title>
        <authorList>
            <person name="Lin K."/>
            <person name="Geurts R."/>
            <person name="Zhang Z."/>
            <person name="Limpens E."/>
            <person name="Saunders D.G."/>
            <person name="Mu D."/>
            <person name="Pang E."/>
            <person name="Cao H."/>
            <person name="Cha H."/>
            <person name="Lin T."/>
            <person name="Zhou Q."/>
            <person name="Shang Y."/>
            <person name="Li Y."/>
            <person name="Ivanov S."/>
            <person name="Sharma T."/>
            <person name="Velzen R.V."/>
            <person name="Ruijter N.D."/>
            <person name="Aanen D.K."/>
            <person name="Win J."/>
            <person name="Kamoun S."/>
            <person name="Bisseling T."/>
            <person name="Huang S."/>
        </authorList>
    </citation>
    <scope>NUCLEOTIDE SEQUENCE [LARGE SCALE GENOMIC DNA]</scope>
    <source>
        <strain evidence="4">DAOM197198w</strain>
    </source>
</reference>
<keyword evidence="4" id="KW-1185">Reference proteome</keyword>
<sequence length="540" mass="63073">MSILTTNFPNIEDVERYDTERLINFLRLKILNHDEKNFKILRDQDVDGLAFLHMTEDVFIKPPFNFSYGKAKKLGMLIDSLNNQRLLTLEEALLCIPPPAFIKKLTKSIPNLGDHVPDDVFLWDDFLESVRMYEFTDKKRYQRPQFSHSKMGVGETSIQAIFEFNICEVLNELLPNYLFSRKSTKNPGDPDFTCFFAQSTLLFPIEIKPEYLLEIGKLQFPEYYKKRAEARTMIKQIFSYMIENECQYGIFSTYNMHWFLYRPSNNPKKLWISETLELTSEFPTVLKAYAYMVQKLCCDSDKSYYSPHILKILDSVTRKDEELVSNTRSLRSRTKSSFNNSLGSLSFNTLYKSQMNNQNFSFLDFKFNDILGQGRSGKTLKCEFRGNTIALKCTDLWKYPLDILKEMQNEVEIYQILASIQEEFIPKLMCYGYYGGGICYIIGTSFSGTALTDYKHITERQRVMCLCAINAIHSKGVLHNDIRAENILLSNINDNVYWIDFGMASYHCEVKKCWKLFDKEKRELVNLLNQYTLLDSVVIV</sequence>
<dbReference type="SMART" id="SM00220">
    <property type="entry name" value="S_TKc"/>
    <property type="match status" value="1"/>
</dbReference>
<dbReference type="EMBL" id="JEMT01017588">
    <property type="protein sequence ID" value="EXX67732.1"/>
    <property type="molecule type" value="Genomic_DNA"/>
</dbReference>
<proteinExistence type="predicted"/>
<gene>
    <name evidence="3" type="ORF">RirG_111710</name>
</gene>
<name>A0A015JE53_RHIIW</name>
<dbReference type="PROSITE" id="PS00107">
    <property type="entry name" value="PROTEIN_KINASE_ATP"/>
    <property type="match status" value="1"/>
</dbReference>
<dbReference type="InterPro" id="IPR008266">
    <property type="entry name" value="Tyr_kinase_AS"/>
</dbReference>
<dbReference type="OMA" id="CAINAIH"/>
<dbReference type="SUPFAM" id="SSF56112">
    <property type="entry name" value="Protein kinase-like (PK-like)"/>
    <property type="match status" value="1"/>
</dbReference>
<protein>
    <recommendedName>
        <fullName evidence="2">Protein kinase domain-containing protein</fullName>
    </recommendedName>
</protein>
<dbReference type="HOGENOM" id="CLU_037544_0_0_1"/>
<evidence type="ECO:0000256" key="1">
    <source>
        <dbReference type="PROSITE-ProRule" id="PRU10141"/>
    </source>
</evidence>
<dbReference type="GO" id="GO:0004672">
    <property type="term" value="F:protein kinase activity"/>
    <property type="evidence" value="ECO:0007669"/>
    <property type="project" value="InterPro"/>
</dbReference>
<evidence type="ECO:0000259" key="2">
    <source>
        <dbReference type="PROSITE" id="PS50011"/>
    </source>
</evidence>
<dbReference type="PROSITE" id="PS50011">
    <property type="entry name" value="PROTEIN_KINASE_DOM"/>
    <property type="match status" value="1"/>
</dbReference>
<dbReference type="Gene3D" id="1.10.510.10">
    <property type="entry name" value="Transferase(Phosphotransferase) domain 1"/>
    <property type="match status" value="1"/>
</dbReference>
<dbReference type="InterPro" id="IPR000719">
    <property type="entry name" value="Prot_kinase_dom"/>
</dbReference>
<accession>A0A015JE53</accession>
<comment type="caution">
    <text evidence="3">The sequence shown here is derived from an EMBL/GenBank/DDBJ whole genome shotgun (WGS) entry which is preliminary data.</text>
</comment>
<dbReference type="STRING" id="1432141.A0A015JE53"/>
<dbReference type="AlphaFoldDB" id="A0A015JE53"/>
<dbReference type="GO" id="GO:0005524">
    <property type="term" value="F:ATP binding"/>
    <property type="evidence" value="ECO:0007669"/>
    <property type="project" value="UniProtKB-UniRule"/>
</dbReference>
<dbReference type="Gene3D" id="1.10.150.50">
    <property type="entry name" value="Transcription Factor, Ets-1"/>
    <property type="match status" value="1"/>
</dbReference>
<dbReference type="Pfam" id="PF00069">
    <property type="entry name" value="Pkinase"/>
    <property type="match status" value="1"/>
</dbReference>
<dbReference type="PANTHER" id="PTHR37171">
    <property type="entry name" value="SERINE/THREONINE-PROTEIN KINASE YRZF-RELATED"/>
    <property type="match status" value="1"/>
</dbReference>
<evidence type="ECO:0000313" key="3">
    <source>
        <dbReference type="EMBL" id="EXX67732.1"/>
    </source>
</evidence>